<feature type="region of interest" description="Disordered" evidence="1">
    <location>
        <begin position="137"/>
        <end position="167"/>
    </location>
</feature>
<name>A0A127QDJ3_9BURK</name>
<sequence length="180" mass="20021">MMLSSFFEDLTKAYQAELEDLQSDSEGNDILTSRLKSKRAQFALMMPMIDTDPEMVSVAFHGGIDFVNPQLLTMLSSDEPDDFPSWADVADAVQFESWAQKLADIALQEPGGERFLITTICLEYLYEKSNGNYHGAYNQSAHGESDDAVEGVENDEDEDGSDLEVEGADWLAEQGFERLG</sequence>
<evidence type="ECO:0000313" key="2">
    <source>
        <dbReference type="EMBL" id="AMP07905.1"/>
    </source>
</evidence>
<dbReference type="EMBL" id="CP013235">
    <property type="protein sequence ID" value="AMP07905.1"/>
    <property type="molecule type" value="Genomic_DNA"/>
</dbReference>
<gene>
    <name evidence="2" type="ORF">CAter282_0081</name>
</gene>
<dbReference type="Proteomes" id="UP000071778">
    <property type="component" value="Chromosome"/>
</dbReference>
<dbReference type="PATRIC" id="fig|279058.17.peg.88"/>
<evidence type="ECO:0000256" key="1">
    <source>
        <dbReference type="SAM" id="MobiDB-lite"/>
    </source>
</evidence>
<accession>A0A127QDJ3</accession>
<keyword evidence="3" id="KW-1185">Reference proteome</keyword>
<reference evidence="2 3" key="1">
    <citation type="submission" date="2015-11" db="EMBL/GenBank/DDBJ databases">
        <title>Exploring the genomic traits of fungus-feeding bacterial genus Collimonas.</title>
        <authorList>
            <person name="Song C."/>
            <person name="Schmidt R."/>
            <person name="de Jager V."/>
            <person name="Krzyzanowska D."/>
            <person name="Jongedijk E."/>
            <person name="Cankar K."/>
            <person name="Beekwilder J."/>
            <person name="van Veen A."/>
            <person name="de Boer W."/>
            <person name="van Veen J.A."/>
            <person name="Garbeva P."/>
        </authorList>
    </citation>
    <scope>NUCLEOTIDE SEQUENCE [LARGE SCALE GENOMIC DNA]</scope>
    <source>
        <strain evidence="2 3">Ter282</strain>
    </source>
</reference>
<protein>
    <submittedName>
        <fullName evidence="2">Uncharacterized protein</fullName>
    </submittedName>
</protein>
<feature type="compositionally biased region" description="Acidic residues" evidence="1">
    <location>
        <begin position="146"/>
        <end position="167"/>
    </location>
</feature>
<dbReference type="OrthoDB" id="9179699at2"/>
<dbReference type="RefSeq" id="WP_061531842.1">
    <property type="nucleotide sequence ID" value="NZ_CP013233.1"/>
</dbReference>
<proteinExistence type="predicted"/>
<organism evidence="2 3">
    <name type="scientific">Collimonas arenae</name>
    <dbReference type="NCBI Taxonomy" id="279058"/>
    <lineage>
        <taxon>Bacteria</taxon>
        <taxon>Pseudomonadati</taxon>
        <taxon>Pseudomonadota</taxon>
        <taxon>Betaproteobacteria</taxon>
        <taxon>Burkholderiales</taxon>
        <taxon>Oxalobacteraceae</taxon>
        <taxon>Collimonas</taxon>
    </lineage>
</organism>
<dbReference type="AlphaFoldDB" id="A0A127QDJ3"/>
<evidence type="ECO:0000313" key="3">
    <source>
        <dbReference type="Proteomes" id="UP000071778"/>
    </source>
</evidence>